<dbReference type="PANTHER" id="PTHR34568">
    <property type="entry name" value="RRM DOMAIN-CONTAINING PROTEIN"/>
    <property type="match status" value="1"/>
</dbReference>
<gene>
    <name evidence="3" type="ORF">ACJIZ3_022841</name>
</gene>
<dbReference type="InterPro" id="IPR058942">
    <property type="entry name" value="AT3G52170-like"/>
</dbReference>
<feature type="region of interest" description="Disordered" evidence="1">
    <location>
        <begin position="18"/>
        <end position="37"/>
    </location>
</feature>
<reference evidence="3 4" key="1">
    <citation type="submission" date="2024-12" db="EMBL/GenBank/DDBJ databases">
        <title>The unique morphological basis and parallel evolutionary history of personate flowers in Penstemon.</title>
        <authorList>
            <person name="Depatie T.H."/>
            <person name="Wessinger C.A."/>
        </authorList>
    </citation>
    <scope>NUCLEOTIDE SEQUENCE [LARGE SCALE GENOMIC DNA]</scope>
    <source>
        <strain evidence="3">WTNN_2</strain>
        <tissue evidence="3">Leaf</tissue>
    </source>
</reference>
<dbReference type="InterPro" id="IPR058941">
    <property type="entry name" value="HTH_AT3G52170-like"/>
</dbReference>
<accession>A0ABD3TMI3</accession>
<protein>
    <recommendedName>
        <fullName evidence="2">AT3G52170-like helix-turn-helix domain-containing protein</fullName>
    </recommendedName>
</protein>
<keyword evidence="4" id="KW-1185">Reference proteome</keyword>
<dbReference type="EMBL" id="JBJXBP010000003">
    <property type="protein sequence ID" value="KAL3838250.1"/>
    <property type="molecule type" value="Genomic_DNA"/>
</dbReference>
<name>A0ABD3TMI3_9LAMI</name>
<evidence type="ECO:0000259" key="2">
    <source>
        <dbReference type="Pfam" id="PF25896"/>
    </source>
</evidence>
<sequence>MHAIKGGWAGHAFAVAASSNDSGGKKSRIRRSKEERKSMVESFIKKYQKTNDGSFPSLNLTHKEVGGSFYTVREIVREIIQENRVLAPPKISLEEYDDSGFLEQHPLGSISMEPQSEFPVTDRIHIMTPILPNEHQITTQEHSRVQFHGLDPLELDNEQIVKRLSKVSDKDEDSIKENISHPALNHFEDGITEEVSSSSDQLPQAKSNEFENEKIVDGPKIHSLIDEKYVNGNDSRGDKTNEFGQQIHVESLVMESLDREKDGPKEADALQAVISNMNSNVVVETFPLRPVSTTIHEINGESGKLLEADGTFKDKAIQQDKMPFVQSSSDFFIKEDDKKLSDSTADLNGQYEEDKVELNLEDPSLESSKSCITSEHTLLDAVDIKNLESEELLPVGTKVEDSTKDSTAVRMKLSDQDKSSVPVGSNPMLDRINLETWERASKKSTTQPETNPLVAAVKAFISAFVKFWTE</sequence>
<comment type="caution">
    <text evidence="3">The sequence shown here is derived from an EMBL/GenBank/DDBJ whole genome shotgun (WGS) entry which is preliminary data.</text>
</comment>
<dbReference type="Proteomes" id="UP001634393">
    <property type="component" value="Unassembled WGS sequence"/>
</dbReference>
<dbReference type="Pfam" id="PF25896">
    <property type="entry name" value="HTH_AT3G52170"/>
    <property type="match status" value="1"/>
</dbReference>
<dbReference type="AlphaFoldDB" id="A0ABD3TMI3"/>
<dbReference type="PANTHER" id="PTHR34568:SF1">
    <property type="entry name" value="DNA BINDING PROTEIN"/>
    <property type="match status" value="1"/>
</dbReference>
<evidence type="ECO:0000256" key="1">
    <source>
        <dbReference type="SAM" id="MobiDB-lite"/>
    </source>
</evidence>
<proteinExistence type="predicted"/>
<evidence type="ECO:0000313" key="3">
    <source>
        <dbReference type="EMBL" id="KAL3838250.1"/>
    </source>
</evidence>
<feature type="domain" description="AT3G52170-like helix-turn-helix" evidence="2">
    <location>
        <begin position="32"/>
        <end position="80"/>
    </location>
</feature>
<organism evidence="3 4">
    <name type="scientific">Penstemon smallii</name>
    <dbReference type="NCBI Taxonomy" id="265156"/>
    <lineage>
        <taxon>Eukaryota</taxon>
        <taxon>Viridiplantae</taxon>
        <taxon>Streptophyta</taxon>
        <taxon>Embryophyta</taxon>
        <taxon>Tracheophyta</taxon>
        <taxon>Spermatophyta</taxon>
        <taxon>Magnoliopsida</taxon>
        <taxon>eudicotyledons</taxon>
        <taxon>Gunneridae</taxon>
        <taxon>Pentapetalae</taxon>
        <taxon>asterids</taxon>
        <taxon>lamiids</taxon>
        <taxon>Lamiales</taxon>
        <taxon>Plantaginaceae</taxon>
        <taxon>Cheloneae</taxon>
        <taxon>Penstemon</taxon>
    </lineage>
</organism>
<evidence type="ECO:0000313" key="4">
    <source>
        <dbReference type="Proteomes" id="UP001634393"/>
    </source>
</evidence>